<dbReference type="Gene3D" id="3.40.50.150">
    <property type="entry name" value="Vaccinia Virus protein VP39"/>
    <property type="match status" value="1"/>
</dbReference>
<dbReference type="SUPFAM" id="SSF53335">
    <property type="entry name" value="S-adenosyl-L-methionine-dependent methyltransferases"/>
    <property type="match status" value="1"/>
</dbReference>
<gene>
    <name evidence="1" type="ORF">J5474_21490</name>
</gene>
<keyword evidence="2" id="KW-1185">Reference proteome</keyword>
<proteinExistence type="predicted"/>
<dbReference type="EMBL" id="JAGISH010000022">
    <property type="protein sequence ID" value="MBP0485054.1"/>
    <property type="molecule type" value="Genomic_DNA"/>
</dbReference>
<dbReference type="Proteomes" id="UP000675940">
    <property type="component" value="Unassembled WGS sequence"/>
</dbReference>
<accession>A0A940MYA8</accession>
<sequence>MKLVKRLVPRSIRRRSQLYHDLFEKYLKHDDLAFDGDDIRRDVEERYGYSGDLLDIYVAGSAQLIHKWHHYLPIYERYFARWRGKQVRFLEIGVSQGGSLSMWRRYLGDDAIIYGVDIDPACARFDGIDGQVRIGSQDDPDFLRGVVEEMGGVDIILDDGSHVMKHIEVSLETLFPLLVDDGCYMIEDLHTAYWKSFGGGFHRKANFFNYVRDVIDDMHRWYHVTPPRHPQVSLACNSVHVYDSVCVFEKFPQTSPTHSRVQAKP</sequence>
<comment type="caution">
    <text evidence="1">The sequence shown here is derived from an EMBL/GenBank/DDBJ whole genome shotgun (WGS) entry which is preliminary data.</text>
</comment>
<name>A0A940MYA8_9RHOB</name>
<dbReference type="RefSeq" id="WP_209363953.1">
    <property type="nucleotide sequence ID" value="NZ_JAGISH010000022.1"/>
</dbReference>
<organism evidence="1 2">
    <name type="scientific">Sagittula salina</name>
    <dbReference type="NCBI Taxonomy" id="2820268"/>
    <lineage>
        <taxon>Bacteria</taxon>
        <taxon>Pseudomonadati</taxon>
        <taxon>Pseudomonadota</taxon>
        <taxon>Alphaproteobacteria</taxon>
        <taxon>Rhodobacterales</taxon>
        <taxon>Roseobacteraceae</taxon>
        <taxon>Sagittula</taxon>
    </lineage>
</organism>
<dbReference type="GO" id="GO:0008168">
    <property type="term" value="F:methyltransferase activity"/>
    <property type="evidence" value="ECO:0007669"/>
    <property type="project" value="UniProtKB-KW"/>
</dbReference>
<protein>
    <submittedName>
        <fullName evidence="1">Class I SAM-dependent methyltransferase</fullName>
    </submittedName>
</protein>
<keyword evidence="1" id="KW-0808">Transferase</keyword>
<evidence type="ECO:0000313" key="2">
    <source>
        <dbReference type="Proteomes" id="UP000675940"/>
    </source>
</evidence>
<dbReference type="GO" id="GO:0032259">
    <property type="term" value="P:methylation"/>
    <property type="evidence" value="ECO:0007669"/>
    <property type="project" value="UniProtKB-KW"/>
</dbReference>
<dbReference type="AlphaFoldDB" id="A0A940MYA8"/>
<dbReference type="Pfam" id="PF13578">
    <property type="entry name" value="Methyltransf_24"/>
    <property type="match status" value="1"/>
</dbReference>
<dbReference type="InterPro" id="IPR029063">
    <property type="entry name" value="SAM-dependent_MTases_sf"/>
</dbReference>
<evidence type="ECO:0000313" key="1">
    <source>
        <dbReference type="EMBL" id="MBP0485054.1"/>
    </source>
</evidence>
<reference evidence="1" key="1">
    <citation type="submission" date="2021-03" db="EMBL/GenBank/DDBJ databases">
        <title>Sagittula salina sp. nov. strain M10.9X isolated from the marine waste.</title>
        <authorList>
            <person name="Satari L."/>
            <person name="Molina-Menor E."/>
            <person name="Vidal-Verdu A."/>
            <person name="Pascual J."/>
            <person name="Pereto J."/>
            <person name="Porcar M."/>
        </authorList>
    </citation>
    <scope>NUCLEOTIDE SEQUENCE</scope>
    <source>
        <strain evidence="1">M10.9X</strain>
    </source>
</reference>
<keyword evidence="1" id="KW-0489">Methyltransferase</keyword>